<protein>
    <submittedName>
        <fullName evidence="1">Uncharacterized protein</fullName>
    </submittedName>
</protein>
<evidence type="ECO:0000313" key="1">
    <source>
        <dbReference type="EMBL" id="SBP81081.1"/>
    </source>
</evidence>
<feature type="non-terminal residue" evidence="1">
    <location>
        <position position="1"/>
    </location>
</feature>
<proteinExistence type="predicted"/>
<feature type="non-terminal residue" evidence="1">
    <location>
        <position position="88"/>
    </location>
</feature>
<reference evidence="1" key="2">
    <citation type="submission" date="2016-06" db="EMBL/GenBank/DDBJ databases">
        <title>The genome of a short-lived fish provides insights into sex chromosome evolution and the genetic control of aging.</title>
        <authorList>
            <person name="Reichwald K."/>
            <person name="Felder M."/>
            <person name="Petzold A."/>
            <person name="Koch P."/>
            <person name="Groth M."/>
            <person name="Platzer M."/>
        </authorList>
    </citation>
    <scope>NUCLEOTIDE SEQUENCE</scope>
    <source>
        <tissue evidence="1">Brain</tissue>
    </source>
</reference>
<sequence length="88" mass="10282">ICLLTSTKELRLEIRLSISDYTFCRKRSQAEHAVACVSFQADSKSFSFRAYFYSHKGIVTKLHKHLSHPRLMARASTLRVENFWSILF</sequence>
<organism evidence="1">
    <name type="scientific">Nothobranchius kadleci</name>
    <name type="common">African annual killifish</name>
    <dbReference type="NCBI Taxonomy" id="1051664"/>
    <lineage>
        <taxon>Eukaryota</taxon>
        <taxon>Metazoa</taxon>
        <taxon>Chordata</taxon>
        <taxon>Craniata</taxon>
        <taxon>Vertebrata</taxon>
        <taxon>Euteleostomi</taxon>
        <taxon>Actinopterygii</taxon>
        <taxon>Neopterygii</taxon>
        <taxon>Teleostei</taxon>
        <taxon>Neoteleostei</taxon>
        <taxon>Acanthomorphata</taxon>
        <taxon>Ovalentaria</taxon>
        <taxon>Atherinomorphae</taxon>
        <taxon>Cyprinodontiformes</taxon>
        <taxon>Nothobranchiidae</taxon>
        <taxon>Nothobranchius</taxon>
    </lineage>
</organism>
<name>A0A1A8CQT6_NOTKA</name>
<gene>
    <name evidence="1" type="primary">Nfu_g_1_023930</name>
</gene>
<accession>A0A1A8CQT6</accession>
<reference evidence="1" key="1">
    <citation type="submission" date="2016-05" db="EMBL/GenBank/DDBJ databases">
        <authorList>
            <person name="Lavstsen T."/>
            <person name="Jespersen J.S."/>
        </authorList>
    </citation>
    <scope>NUCLEOTIDE SEQUENCE</scope>
    <source>
        <tissue evidence="1">Brain</tissue>
    </source>
</reference>
<dbReference type="EMBL" id="HADZ01017140">
    <property type="protein sequence ID" value="SBP81081.1"/>
    <property type="molecule type" value="Transcribed_RNA"/>
</dbReference>
<dbReference type="AlphaFoldDB" id="A0A1A8CQT6"/>